<dbReference type="PROSITE" id="PS51733">
    <property type="entry name" value="BPL_LPL_CATALYTIC"/>
    <property type="match status" value="1"/>
</dbReference>
<organism evidence="2 3">
    <name type="scientific">Synechococcus sp. (strain ATCC 27144 / PCC 6301 / SAUG 1402/1)</name>
    <name type="common">Anacystis nidulans</name>
    <dbReference type="NCBI Taxonomy" id="269084"/>
    <lineage>
        <taxon>Bacteria</taxon>
        <taxon>Bacillati</taxon>
        <taxon>Cyanobacteriota</taxon>
        <taxon>Cyanophyceae</taxon>
        <taxon>Synechococcales</taxon>
        <taxon>Synechococcaceae</taxon>
        <taxon>Synechococcus</taxon>
    </lineage>
</organism>
<dbReference type="AlphaFoldDB" id="A0A0H3JZ36"/>
<dbReference type="Gene3D" id="3.30.930.10">
    <property type="entry name" value="Bira Bifunctional Protein, Domain 2"/>
    <property type="match status" value="1"/>
</dbReference>
<dbReference type="Proteomes" id="UP000001175">
    <property type="component" value="Chromosome"/>
</dbReference>
<evidence type="ECO:0000259" key="1">
    <source>
        <dbReference type="PROSITE" id="PS51733"/>
    </source>
</evidence>
<gene>
    <name evidence="2" type="ordered locus">syc0144_d</name>
</gene>
<dbReference type="eggNOG" id="COG0095">
    <property type="taxonomic scope" value="Bacteria"/>
</dbReference>
<feature type="domain" description="BPL/LPL catalytic" evidence="1">
    <location>
        <begin position="35"/>
        <end position="212"/>
    </location>
</feature>
<evidence type="ECO:0000313" key="3">
    <source>
        <dbReference type="Proteomes" id="UP000001175"/>
    </source>
</evidence>
<dbReference type="SUPFAM" id="SSF55681">
    <property type="entry name" value="Class II aaRS and biotin synthetases"/>
    <property type="match status" value="1"/>
</dbReference>
<evidence type="ECO:0000313" key="2">
    <source>
        <dbReference type="EMBL" id="BAD78334.1"/>
    </source>
</evidence>
<dbReference type="GeneID" id="72430273"/>
<proteinExistence type="predicted"/>
<dbReference type="EMBL" id="AP008231">
    <property type="protein sequence ID" value="BAD78334.1"/>
    <property type="molecule type" value="Genomic_DNA"/>
</dbReference>
<sequence length="235" mass="26159">MPFSTLTWQILPWLVAPGDWQMALDDWLLDEVRRDRCPPTFRLFTWQDPGLSLGWHQDPLLVDLDLPIVRRPTGGRAVLHGGDLCYSLVTPAPVTGDRRQTYCLLTQFLRSAFQSLGYPLSTGCDRPDRTAIDCFAHSTVADLQLIDGRKCIGSAQLWRDRTILQQGSIQLQPPDCWTQVLGTPSPPALSLAIATLATSLINALRDSYGLSLNPGGLSSADWEAIDDRRSRFQVD</sequence>
<reference evidence="2 3" key="1">
    <citation type="journal article" date="2007" name="Photosyn. Res.">
        <title>Complete nucleotide sequence of the freshwater unicellular cyanobacterium Synechococcus elongatus PCC 6301 chromosome: gene content and organization.</title>
        <authorList>
            <person name="Sugita C."/>
            <person name="Ogata K."/>
            <person name="Shikata M."/>
            <person name="Jikuya H."/>
            <person name="Takano J."/>
            <person name="Furumichi M."/>
            <person name="Kanehisa M."/>
            <person name="Omata T."/>
            <person name="Sugiura M."/>
            <person name="Sugita M."/>
        </authorList>
    </citation>
    <scope>NUCLEOTIDE SEQUENCE [LARGE SCALE GENOMIC DNA]</scope>
    <source>
        <strain evidence="3">ATCC 27144 / PCC 6301 / SAUG 1402/1</strain>
    </source>
</reference>
<dbReference type="InterPro" id="IPR045864">
    <property type="entry name" value="aa-tRNA-synth_II/BPL/LPL"/>
</dbReference>
<dbReference type="PANTHER" id="PTHR43679">
    <property type="entry name" value="OCTANOYLTRANSFERASE LIPM-RELATED"/>
    <property type="match status" value="1"/>
</dbReference>
<dbReference type="Pfam" id="PF21948">
    <property type="entry name" value="LplA-B_cat"/>
    <property type="match status" value="1"/>
</dbReference>
<dbReference type="RefSeq" id="WP_011242458.1">
    <property type="nucleotide sequence ID" value="NC_006576.1"/>
</dbReference>
<dbReference type="InterPro" id="IPR004143">
    <property type="entry name" value="BPL_LPL_catalytic"/>
</dbReference>
<dbReference type="KEGG" id="syc:syc0144_d"/>
<name>A0A0H3JZ36_SYNP6</name>
<dbReference type="InterPro" id="IPR050664">
    <property type="entry name" value="Octanoyltrans_LipM/LipL"/>
</dbReference>
<protein>
    <recommendedName>
        <fullName evidence="1">BPL/LPL catalytic domain-containing protein</fullName>
    </recommendedName>
</protein>
<accession>A0A0H3JZ36</accession>
<dbReference type="PANTHER" id="PTHR43679:SF2">
    <property type="entry name" value="OCTANOYL-[GCVH]:PROTEIN N-OCTANOYLTRANSFERASE"/>
    <property type="match status" value="1"/>
</dbReference>